<protein>
    <recommendedName>
        <fullName evidence="2">N-acetylmuramoyl-L-alanine amidase</fullName>
        <ecNumber evidence="2">3.5.1.28</ecNumber>
    </recommendedName>
</protein>
<sequence length="236" mass="25571">MLNQIVLYSKNLANARAGVDKDGAWGYQCADLSCFVVKTWRGVDLWGNAIDLLNSAKAQGIKVVPYVPGIKPKAGWIFVMHYVAGDGIDYGHTGVIVEDSDGNSMRTVEQNLAGNLNVGSPAQYHVRSMNGMVGFIVLADSPASSEPAKQIETGRIAETGVFTLNSTAINVRRQPHLSGEIVATYQIGESVTYDSYLTAAGYRWISWIGRSGKRSYMAIGQVDANGHRISLWGTLK</sequence>
<dbReference type="EMBL" id="VIEK01000010">
    <property type="protein sequence ID" value="TQE88247.1"/>
    <property type="molecule type" value="Genomic_DNA"/>
</dbReference>
<dbReference type="SUPFAM" id="SSF54001">
    <property type="entry name" value="Cysteine proteinases"/>
    <property type="match status" value="1"/>
</dbReference>
<comment type="caution">
    <text evidence="4">The sequence shown here is derived from an EMBL/GenBank/DDBJ whole genome shotgun (WGS) entry which is preliminary data.</text>
</comment>
<dbReference type="Gene3D" id="3.90.1720.10">
    <property type="entry name" value="endopeptidase domain like (from Nostoc punctiforme)"/>
    <property type="match status" value="1"/>
</dbReference>
<dbReference type="InterPro" id="IPR007921">
    <property type="entry name" value="CHAP_dom"/>
</dbReference>
<evidence type="ECO:0000259" key="3">
    <source>
        <dbReference type="PROSITE" id="PS50911"/>
    </source>
</evidence>
<dbReference type="AlphaFoldDB" id="A0A540UV03"/>
<gene>
    <name evidence="4" type="ORF">FH692_07310</name>
</gene>
<dbReference type="Pfam" id="PF08460">
    <property type="entry name" value="SH3_5"/>
    <property type="match status" value="1"/>
</dbReference>
<comment type="catalytic activity">
    <reaction evidence="1">
        <text>Hydrolyzes the link between N-acetylmuramoyl residues and L-amino acid residues in certain cell-wall glycopeptides.</text>
        <dbReference type="EC" id="3.5.1.28"/>
    </reaction>
</comment>
<proteinExistence type="predicted"/>
<dbReference type="Pfam" id="PF05257">
    <property type="entry name" value="CHAP"/>
    <property type="match status" value="1"/>
</dbReference>
<organism evidence="4 5">
    <name type="scientific">Streptococcus suis</name>
    <dbReference type="NCBI Taxonomy" id="1307"/>
    <lineage>
        <taxon>Bacteria</taxon>
        <taxon>Bacillati</taxon>
        <taxon>Bacillota</taxon>
        <taxon>Bacilli</taxon>
        <taxon>Lactobacillales</taxon>
        <taxon>Streptococcaceae</taxon>
        <taxon>Streptococcus</taxon>
    </lineage>
</organism>
<evidence type="ECO:0000256" key="1">
    <source>
        <dbReference type="ARBA" id="ARBA00001561"/>
    </source>
</evidence>
<feature type="domain" description="Peptidase C51" evidence="3">
    <location>
        <begin position="4"/>
        <end position="137"/>
    </location>
</feature>
<dbReference type="InterPro" id="IPR003646">
    <property type="entry name" value="SH3-like_bac-type"/>
</dbReference>
<dbReference type="Gene3D" id="2.30.30.40">
    <property type="entry name" value="SH3 Domains"/>
    <property type="match status" value="1"/>
</dbReference>
<dbReference type="EC" id="3.5.1.28" evidence="2"/>
<evidence type="ECO:0000256" key="2">
    <source>
        <dbReference type="ARBA" id="ARBA00011901"/>
    </source>
</evidence>
<accession>A0A540UV03</accession>
<evidence type="ECO:0000313" key="4">
    <source>
        <dbReference type="EMBL" id="TQE88247.1"/>
    </source>
</evidence>
<dbReference type="RefSeq" id="WP_141600382.1">
    <property type="nucleotide sequence ID" value="NZ_VIEK01000010.1"/>
</dbReference>
<dbReference type="InterPro" id="IPR038765">
    <property type="entry name" value="Papain-like_cys_pep_sf"/>
</dbReference>
<dbReference type="PROSITE" id="PS50911">
    <property type="entry name" value="CHAP"/>
    <property type="match status" value="1"/>
</dbReference>
<evidence type="ECO:0000313" key="5">
    <source>
        <dbReference type="Proteomes" id="UP000315224"/>
    </source>
</evidence>
<reference evidence="4 5" key="1">
    <citation type="submission" date="2019-06" db="EMBL/GenBank/DDBJ databases">
        <title>Comprehensive assessment of Oxford Nanopore MinION sequencing for bacterial characterization and routine diagnosis.</title>
        <authorList>
            <person name="Tan S."/>
            <person name="Dvorak C.M.T."/>
            <person name="Gebhart C."/>
            <person name="Estrada A."/>
            <person name="Marthaler D.G."/>
            <person name="Murtaugh M.P."/>
        </authorList>
    </citation>
    <scope>NUCLEOTIDE SEQUENCE [LARGE SCALE GENOMIC DNA]</scope>
    <source>
        <strain evidence="4 5">2017UMN1435.21</strain>
    </source>
</reference>
<dbReference type="Proteomes" id="UP000315224">
    <property type="component" value="Unassembled WGS sequence"/>
</dbReference>
<dbReference type="GO" id="GO:0008745">
    <property type="term" value="F:N-acetylmuramoyl-L-alanine amidase activity"/>
    <property type="evidence" value="ECO:0007669"/>
    <property type="project" value="UniProtKB-EC"/>
</dbReference>
<name>A0A540UV03_STRSU</name>
<dbReference type="SMART" id="SM00287">
    <property type="entry name" value="SH3b"/>
    <property type="match status" value="1"/>
</dbReference>